<sequence>MKVLACFSVITLVSASASGILKKAALNKRAADCDYNTCARAGQVLIDKCPTDDPQCICDLSSSFFDDFYDCTAYCVGFDGLNIHSAGDFKNFYCAIAKESAYTYDPETTKRTSTKSTSSVKATTSASQDTTSSAKETTSASTDKATGGNSTTAKSSTKADDSSSSAGTGAVTVASLLGLIAAIFI</sequence>
<accession>M3JZ15</accession>
<evidence type="ECO:0000313" key="4">
    <source>
        <dbReference type="Proteomes" id="UP000011777"/>
    </source>
</evidence>
<evidence type="ECO:0000256" key="2">
    <source>
        <dbReference type="SAM" id="SignalP"/>
    </source>
</evidence>
<dbReference type="Proteomes" id="UP000011777">
    <property type="component" value="Unassembled WGS sequence"/>
</dbReference>
<feature type="signal peptide" evidence="2">
    <location>
        <begin position="1"/>
        <end position="15"/>
    </location>
</feature>
<feature type="chain" id="PRO_5012677891" evidence="2">
    <location>
        <begin position="16"/>
        <end position="185"/>
    </location>
</feature>
<keyword evidence="2" id="KW-0732">Signal</keyword>
<dbReference type="HOGENOM" id="CLU_1562682_0_0_1"/>
<gene>
    <name evidence="3" type="ORF">G210_1934</name>
</gene>
<feature type="region of interest" description="Disordered" evidence="1">
    <location>
        <begin position="107"/>
        <end position="167"/>
    </location>
</feature>
<name>M3JZ15_CANMX</name>
<protein>
    <submittedName>
        <fullName evidence="3">Uncharacterized protein</fullName>
    </submittedName>
</protein>
<comment type="caution">
    <text evidence="3">The sequence shown here is derived from an EMBL/GenBank/DDBJ whole genome shotgun (WGS) entry which is preliminary data.</text>
</comment>
<organism evidence="3 4">
    <name type="scientific">Candida maltosa (strain Xu316)</name>
    <name type="common">Yeast</name>
    <dbReference type="NCBI Taxonomy" id="1245528"/>
    <lineage>
        <taxon>Eukaryota</taxon>
        <taxon>Fungi</taxon>
        <taxon>Dikarya</taxon>
        <taxon>Ascomycota</taxon>
        <taxon>Saccharomycotina</taxon>
        <taxon>Pichiomycetes</taxon>
        <taxon>Debaryomycetaceae</taxon>
        <taxon>Candida/Lodderomyces clade</taxon>
        <taxon>Candida</taxon>
    </lineage>
</organism>
<proteinExistence type="predicted"/>
<reference evidence="3 4" key="1">
    <citation type="submission" date="2013-02" db="EMBL/GenBank/DDBJ databases">
        <title>Genome sequence of Candida maltosa Xu316, a potential industrial strain for xylitol and ethanol production.</title>
        <authorList>
            <person name="Yu J."/>
            <person name="Wang Q."/>
            <person name="Geng X."/>
            <person name="Bao W."/>
            <person name="He P."/>
            <person name="Cai J."/>
        </authorList>
    </citation>
    <scope>NUCLEOTIDE SEQUENCE [LARGE SCALE GENOMIC DNA]</scope>
    <source>
        <strain evidence="4">Xu316</strain>
    </source>
</reference>
<dbReference type="AlphaFoldDB" id="M3JZ15"/>
<feature type="compositionally biased region" description="Low complexity" evidence="1">
    <location>
        <begin position="114"/>
        <end position="167"/>
    </location>
</feature>
<evidence type="ECO:0000256" key="1">
    <source>
        <dbReference type="SAM" id="MobiDB-lite"/>
    </source>
</evidence>
<dbReference type="EMBL" id="AOGT01001452">
    <property type="protein sequence ID" value="EMG47659.1"/>
    <property type="molecule type" value="Genomic_DNA"/>
</dbReference>
<evidence type="ECO:0000313" key="3">
    <source>
        <dbReference type="EMBL" id="EMG47659.1"/>
    </source>
</evidence>
<keyword evidence="4" id="KW-1185">Reference proteome</keyword>
<dbReference type="STRING" id="1245528.M3JZ15"/>